<reference evidence="1 2" key="1">
    <citation type="journal article" date="2022" name="New Phytol.">
        <title>Ecological generalism drives hyperdiversity of secondary metabolite gene clusters in xylarialean endophytes.</title>
        <authorList>
            <person name="Franco M.E.E."/>
            <person name="Wisecaver J.H."/>
            <person name="Arnold A.E."/>
            <person name="Ju Y.M."/>
            <person name="Slot J.C."/>
            <person name="Ahrendt S."/>
            <person name="Moore L.P."/>
            <person name="Eastman K.E."/>
            <person name="Scott K."/>
            <person name="Konkel Z."/>
            <person name="Mondo S.J."/>
            <person name="Kuo A."/>
            <person name="Hayes R.D."/>
            <person name="Haridas S."/>
            <person name="Andreopoulos B."/>
            <person name="Riley R."/>
            <person name="LaButti K."/>
            <person name="Pangilinan J."/>
            <person name="Lipzen A."/>
            <person name="Amirebrahimi M."/>
            <person name="Yan J."/>
            <person name="Adam C."/>
            <person name="Keymanesh K."/>
            <person name="Ng V."/>
            <person name="Louie K."/>
            <person name="Northen T."/>
            <person name="Drula E."/>
            <person name="Henrissat B."/>
            <person name="Hsieh H.M."/>
            <person name="Youens-Clark K."/>
            <person name="Lutzoni F."/>
            <person name="Miadlikowska J."/>
            <person name="Eastwood D.C."/>
            <person name="Hamelin R.C."/>
            <person name="Grigoriev I.V."/>
            <person name="U'Ren J.M."/>
        </authorList>
    </citation>
    <scope>NUCLEOTIDE SEQUENCE [LARGE SCALE GENOMIC DNA]</scope>
    <source>
        <strain evidence="1 2">ER1909</strain>
    </source>
</reference>
<comment type="caution">
    <text evidence="1">The sequence shown here is derived from an EMBL/GenBank/DDBJ whole genome shotgun (WGS) entry which is preliminary data.</text>
</comment>
<dbReference type="Proteomes" id="UP001497680">
    <property type="component" value="Unassembled WGS sequence"/>
</dbReference>
<organism evidence="1 2">
    <name type="scientific">Hypoxylon rubiginosum</name>
    <dbReference type="NCBI Taxonomy" id="110542"/>
    <lineage>
        <taxon>Eukaryota</taxon>
        <taxon>Fungi</taxon>
        <taxon>Dikarya</taxon>
        <taxon>Ascomycota</taxon>
        <taxon>Pezizomycotina</taxon>
        <taxon>Sordariomycetes</taxon>
        <taxon>Xylariomycetidae</taxon>
        <taxon>Xylariales</taxon>
        <taxon>Hypoxylaceae</taxon>
        <taxon>Hypoxylon</taxon>
    </lineage>
</organism>
<dbReference type="EMBL" id="MU394309">
    <property type="protein sequence ID" value="KAI6087253.1"/>
    <property type="molecule type" value="Genomic_DNA"/>
</dbReference>
<protein>
    <submittedName>
        <fullName evidence="1">Uncharacterized protein</fullName>
    </submittedName>
</protein>
<keyword evidence="2" id="KW-1185">Reference proteome</keyword>
<name>A0ACC0D3D3_9PEZI</name>
<proteinExistence type="predicted"/>
<evidence type="ECO:0000313" key="2">
    <source>
        <dbReference type="Proteomes" id="UP001497680"/>
    </source>
</evidence>
<accession>A0ACC0D3D3</accession>
<sequence>MDLNNLTTSTLDLLRQHKTAVTASATVLLLSGAVPLLSRILSDYRAWYALGPNGLPLNPFGYLFQALASPFARLDTRVPAPYDVAKVSQKYGALTLQSFLPTPLSPRPGPRPEVPTFVGPQRQTTQQATPPTRAAQEAFLHAFSAANPSRIVVRPSNLEGPLFNSLWLVDDGVPVRDEIKRLHREFAHPHGEGSTHLVLSLSDAKAAIEMGWAERHRMSGVGGLMPWGFVLIYAPRDEGEMEVWKRFVLASARYALGGEEVVMP</sequence>
<gene>
    <name evidence="1" type="ORF">F4821DRAFT_116417</name>
</gene>
<evidence type="ECO:0000313" key="1">
    <source>
        <dbReference type="EMBL" id="KAI6087253.1"/>
    </source>
</evidence>